<reference evidence="7 8" key="1">
    <citation type="submission" date="2024-09" db="EMBL/GenBank/DDBJ databases">
        <authorList>
            <person name="Sun Q."/>
            <person name="Mori K."/>
        </authorList>
    </citation>
    <scope>NUCLEOTIDE SEQUENCE [LARGE SCALE GENOMIC DNA]</scope>
    <source>
        <strain evidence="7 8">TBRC 1432</strain>
    </source>
</reference>
<dbReference type="EMBL" id="JBHLUD010000001">
    <property type="protein sequence ID" value="MFC0540346.1"/>
    <property type="molecule type" value="Genomic_DNA"/>
</dbReference>
<gene>
    <name evidence="7" type="ORF">ACFFH7_02585</name>
</gene>
<comment type="caution">
    <text evidence="7">The sequence shown here is derived from an EMBL/GenBank/DDBJ whole genome shotgun (WGS) entry which is preliminary data.</text>
</comment>
<feature type="transmembrane region" description="Helical" evidence="5">
    <location>
        <begin position="68"/>
        <end position="90"/>
    </location>
</feature>
<feature type="transmembrane region" description="Helical" evidence="5">
    <location>
        <begin position="118"/>
        <end position="137"/>
    </location>
</feature>
<dbReference type="RefSeq" id="WP_273939121.1">
    <property type="nucleotide sequence ID" value="NZ_CP097263.1"/>
</dbReference>
<evidence type="ECO:0000259" key="6">
    <source>
        <dbReference type="Pfam" id="PF06271"/>
    </source>
</evidence>
<keyword evidence="8" id="KW-1185">Reference proteome</keyword>
<evidence type="ECO:0000256" key="4">
    <source>
        <dbReference type="ARBA" id="ARBA00023136"/>
    </source>
</evidence>
<keyword evidence="3 5" id="KW-1133">Transmembrane helix</keyword>
<evidence type="ECO:0000256" key="5">
    <source>
        <dbReference type="SAM" id="Phobius"/>
    </source>
</evidence>
<comment type="subcellular location">
    <subcellularLocation>
        <location evidence="1">Membrane</location>
        <topology evidence="1">Multi-pass membrane protein</topology>
    </subcellularLocation>
</comment>
<protein>
    <submittedName>
        <fullName evidence="7">RDD family protein</fullName>
    </submittedName>
</protein>
<evidence type="ECO:0000313" key="7">
    <source>
        <dbReference type="EMBL" id="MFC0540346.1"/>
    </source>
</evidence>
<proteinExistence type="predicted"/>
<accession>A0ABV6MK93</accession>
<evidence type="ECO:0000256" key="2">
    <source>
        <dbReference type="ARBA" id="ARBA00022692"/>
    </source>
</evidence>
<organism evidence="7 8">
    <name type="scientific">Kutzneria chonburiensis</name>
    <dbReference type="NCBI Taxonomy" id="1483604"/>
    <lineage>
        <taxon>Bacteria</taxon>
        <taxon>Bacillati</taxon>
        <taxon>Actinomycetota</taxon>
        <taxon>Actinomycetes</taxon>
        <taxon>Pseudonocardiales</taxon>
        <taxon>Pseudonocardiaceae</taxon>
        <taxon>Kutzneria</taxon>
    </lineage>
</organism>
<dbReference type="Proteomes" id="UP001589810">
    <property type="component" value="Unassembled WGS sequence"/>
</dbReference>
<feature type="domain" description="RDD" evidence="6">
    <location>
        <begin position="39"/>
        <end position="126"/>
    </location>
</feature>
<evidence type="ECO:0000256" key="1">
    <source>
        <dbReference type="ARBA" id="ARBA00004141"/>
    </source>
</evidence>
<evidence type="ECO:0000313" key="8">
    <source>
        <dbReference type="Proteomes" id="UP001589810"/>
    </source>
</evidence>
<keyword evidence="4 5" id="KW-0472">Membrane</keyword>
<dbReference type="InterPro" id="IPR010432">
    <property type="entry name" value="RDD"/>
</dbReference>
<evidence type="ECO:0000256" key="3">
    <source>
        <dbReference type="ARBA" id="ARBA00022989"/>
    </source>
</evidence>
<name>A0ABV6MK93_9PSEU</name>
<keyword evidence="2 5" id="KW-0812">Transmembrane</keyword>
<sequence length="140" mass="16064">MPDRRVGRQPDVEDASYGLIVVQRWNVREPRERTARWRIAVAVDILLHSFVTFIVFGSYLVGHPDPPLWGVLLALPGSYLAVSFVHRVFLQWWWRATLGKLLLGVVLVRSDTRERPPLRRLAGVWLLSLVLTFAQLLDGL</sequence>
<feature type="transmembrane region" description="Helical" evidence="5">
    <location>
        <begin position="39"/>
        <end position="62"/>
    </location>
</feature>
<dbReference type="Pfam" id="PF06271">
    <property type="entry name" value="RDD"/>
    <property type="match status" value="1"/>
</dbReference>